<dbReference type="Proteomes" id="UP000267804">
    <property type="component" value="Chromosome"/>
</dbReference>
<reference evidence="1 2" key="1">
    <citation type="submission" date="2017-10" db="EMBL/GenBank/DDBJ databases">
        <title>Integration of genomic and chemical information greatly accelerates assignment of the full stereostructure of myelolactone, a potent inhibitor of myeloma from a marine-derived Micromonospora.</title>
        <authorList>
            <person name="Kim M.C."/>
            <person name="Machado H."/>
            <person name="Jensen P.R."/>
            <person name="Fenical W."/>
        </authorList>
    </citation>
    <scope>NUCLEOTIDE SEQUENCE [LARGE SCALE GENOMIC DNA]</scope>
    <source>
        <strain evidence="1 2">CNY-010</strain>
    </source>
</reference>
<proteinExistence type="predicted"/>
<dbReference type="KEGG" id="mtua:CSH63_32310"/>
<gene>
    <name evidence="1" type="ORF">CSH63_32310</name>
</gene>
<name>A0A386WX81_9ACTN</name>
<organism evidence="1 2">
    <name type="scientific">Micromonospora tulbaghiae</name>
    <dbReference type="NCBI Taxonomy" id="479978"/>
    <lineage>
        <taxon>Bacteria</taxon>
        <taxon>Bacillati</taxon>
        <taxon>Actinomycetota</taxon>
        <taxon>Actinomycetes</taxon>
        <taxon>Micromonosporales</taxon>
        <taxon>Micromonosporaceae</taxon>
        <taxon>Micromonospora</taxon>
    </lineage>
</organism>
<dbReference type="AlphaFoldDB" id="A0A386WX81"/>
<dbReference type="RefSeq" id="WP_120573433.1">
    <property type="nucleotide sequence ID" value="NZ_CP024087.1"/>
</dbReference>
<dbReference type="EMBL" id="CP024087">
    <property type="protein sequence ID" value="AYF32040.1"/>
    <property type="molecule type" value="Genomic_DNA"/>
</dbReference>
<evidence type="ECO:0000313" key="2">
    <source>
        <dbReference type="Proteomes" id="UP000267804"/>
    </source>
</evidence>
<evidence type="ECO:0000313" key="1">
    <source>
        <dbReference type="EMBL" id="AYF32040.1"/>
    </source>
</evidence>
<accession>A0A386WX81</accession>
<sequence>MTDTTPEDVTGWVAQMDQQTAMVRDLAARVRRHWTDGSGCPLPRCPSASLTVLLEMAPADNVRVLLLTALVLLADGPSTDQPSTGMTPAERTVVDAAKTWRWSGDTAGGHEQAEGALMAAVDALPGRPGHGPRALPHGYVPDACGDHCDNRQCPAGQLHDRCSPACQPPAAPDTSPEANPC</sequence>
<protein>
    <submittedName>
        <fullName evidence="1">Uncharacterized protein</fullName>
    </submittedName>
</protein>